<dbReference type="InterPro" id="IPR014001">
    <property type="entry name" value="Helicase_ATP-bd"/>
</dbReference>
<name>A0ABU6ZRA0_9FABA</name>
<dbReference type="InterPro" id="IPR012337">
    <property type="entry name" value="RNaseH-like_sf"/>
</dbReference>
<dbReference type="InterPro" id="IPR002298">
    <property type="entry name" value="DNA_polymerase_A"/>
</dbReference>
<dbReference type="InterPro" id="IPR046931">
    <property type="entry name" value="HTH_61"/>
</dbReference>
<evidence type="ECO:0000256" key="1">
    <source>
        <dbReference type="ARBA" id="ARBA00022741"/>
    </source>
</evidence>
<reference evidence="6 7" key="1">
    <citation type="journal article" date="2023" name="Plants (Basel)">
        <title>Bridging the Gap: Combining Genomics and Transcriptomics Approaches to Understand Stylosanthes scabra, an Orphan Legume from the Brazilian Caatinga.</title>
        <authorList>
            <person name="Ferreira-Neto J.R.C."/>
            <person name="da Silva M.D."/>
            <person name="Binneck E."/>
            <person name="de Melo N.F."/>
            <person name="da Silva R.H."/>
            <person name="de Melo A.L.T.M."/>
            <person name="Pandolfi V."/>
            <person name="Bustamante F.O."/>
            <person name="Brasileiro-Vidal A.C."/>
            <person name="Benko-Iseppon A.M."/>
        </authorList>
    </citation>
    <scope>NUCLEOTIDE SEQUENCE [LARGE SCALE GENOMIC DNA]</scope>
    <source>
        <tissue evidence="6">Leaves</tissue>
    </source>
</reference>
<feature type="domain" description="Helicase ATP-binding" evidence="4">
    <location>
        <begin position="501"/>
        <end position="693"/>
    </location>
</feature>
<feature type="compositionally biased region" description="Basic and acidic residues" evidence="3">
    <location>
        <begin position="33"/>
        <end position="42"/>
    </location>
</feature>
<feature type="non-terminal residue" evidence="6">
    <location>
        <position position="1726"/>
    </location>
</feature>
<dbReference type="Proteomes" id="UP001341840">
    <property type="component" value="Unassembled WGS sequence"/>
</dbReference>
<evidence type="ECO:0000313" key="7">
    <source>
        <dbReference type="Proteomes" id="UP001341840"/>
    </source>
</evidence>
<evidence type="ECO:0000313" key="6">
    <source>
        <dbReference type="EMBL" id="MED6224513.1"/>
    </source>
</evidence>
<organism evidence="6 7">
    <name type="scientific">Stylosanthes scabra</name>
    <dbReference type="NCBI Taxonomy" id="79078"/>
    <lineage>
        <taxon>Eukaryota</taxon>
        <taxon>Viridiplantae</taxon>
        <taxon>Streptophyta</taxon>
        <taxon>Embryophyta</taxon>
        <taxon>Tracheophyta</taxon>
        <taxon>Spermatophyta</taxon>
        <taxon>Magnoliopsida</taxon>
        <taxon>eudicotyledons</taxon>
        <taxon>Gunneridae</taxon>
        <taxon>Pentapetalae</taxon>
        <taxon>rosids</taxon>
        <taxon>fabids</taxon>
        <taxon>Fabales</taxon>
        <taxon>Fabaceae</taxon>
        <taxon>Papilionoideae</taxon>
        <taxon>50 kb inversion clade</taxon>
        <taxon>dalbergioids sensu lato</taxon>
        <taxon>Dalbergieae</taxon>
        <taxon>Pterocarpus clade</taxon>
        <taxon>Stylosanthes</taxon>
    </lineage>
</organism>
<dbReference type="InterPro" id="IPR048960">
    <property type="entry name" value="POLQ-like_helical"/>
</dbReference>
<feature type="region of interest" description="Disordered" evidence="3">
    <location>
        <begin position="645"/>
        <end position="664"/>
    </location>
</feature>
<dbReference type="Gene3D" id="1.10.3380.20">
    <property type="match status" value="1"/>
</dbReference>
<feature type="region of interest" description="Disordered" evidence="3">
    <location>
        <begin position="1"/>
        <end position="50"/>
    </location>
</feature>
<evidence type="ECO:0000256" key="3">
    <source>
        <dbReference type="SAM" id="MobiDB-lite"/>
    </source>
</evidence>
<keyword evidence="1" id="KW-0547">Nucleotide-binding</keyword>
<dbReference type="Pfam" id="PF00271">
    <property type="entry name" value="Helicase_C"/>
    <property type="match status" value="1"/>
</dbReference>
<feature type="compositionally biased region" description="Low complexity" evidence="3">
    <location>
        <begin position="645"/>
        <end position="657"/>
    </location>
</feature>
<dbReference type="SUPFAM" id="SSF56672">
    <property type="entry name" value="DNA/RNA polymerases"/>
    <property type="match status" value="1"/>
</dbReference>
<dbReference type="CDD" id="cd18026">
    <property type="entry name" value="DEXHc_POLQ-like"/>
    <property type="match status" value="1"/>
</dbReference>
<sequence>MDSGSPRNRIDQFYSSKKRKAAAAVSPASMPGRSERGSKQHGVDASPSAKGTLDSYLVSSQDDCHAARLSNVATMVGKHPVKRNLASDVSSCIDYEHIKPPVLSPQGNELAQAMPSGLMDESPRLSSMVVEDPAQEKASSGLGVVAPNPDGKRFAAEFLSMYFSGTDQIHSSLEMKEDGHRRNCSLTRVDKNISLADKCEDPPSEPHFGSENIYSDNVPKDIYSGIVGRDTGLRKCSYTPSSSINTAECNTPGSLIVKACVKETPKSTCGSSSFSPGSAFWNEAIQVADGLCVPVTNDSSMVIDKINVVDDQHEMGNSSNLQSHDGKLRKVLDQSKSRFWKGEVGIHTNDSKKEVSILPVKHFDFSFEDNILDESTLQDCGVGNLRNVTCVGGRQDQCGSIADHRYQKIDESEEKPFGDAVCKRVNFSNQDNISMTFNSPLNKVGMATNTHTSDEACTPSSSVSLKNHLDLNSWLPPEICSIYRKKGISKLYEWQVDCLRVDGVLQRRNLVYCASTSAGKSFVAEILMLRRVVSTGKMALLVLPYVSICAEKAEHLERLLEPLGKHVRSYYGNQGGGTLPKDTSVAVCTIEKANSLINRLLEEGRLSEMGIIVIDELHMVGDTNRGYLLELMLTKLRYAAGEGISKSSEGESSGGSSDKSDPAQGLQIVGMSATMPNVAAVADWLQAALYQTEFRPVPLEEYIKVGNSIYNKSMELSRTISKAADLGGKDPDQVVELCNEESDCEFPDIISAIDSLRKCPAGLDPILEETLPSGVAFHHAGLTVEEREIIETCYRKGLLRVLTATSTLAAGVNLPARRVIFRQPKIGRDFIDGTRYKQMAGRAGRTGIDTKGESVLICKPEEVKRVMGLLNESCPPLHSCLSEDMNGMTHAILDVVAGGIVQTASDVHRYVRCTLLNSTKPFQDVVKSAQESLRWLCQRKFLEWNEDTKLYSTTPLGRATFGSSLSPEESLIVLADLSRAREGFVLASDLHLVYLVTPINVDVEPDWELYYERFVKLSPLDQSVGNRVGVTEPFLMRMAHGAPIRSYNKSRDDIRGANNKRGNQLGISDAIVHSDDQTLRVCRRFYVALILSLLVQETPVGEVCEAYKVARGMVQALQENAGRFASMVSVFCERLGWHDLEGLVAKFQNRVSFGVRAEVVELTTIPYVKGSRARALYKAGLRTPLAIAEASVPEIVKALYESSSWATEAEEARVAAFSAFKSLGYDVPQFAPPIFIAASDSSKKEAGSKSGSDTADTSHSFVDAVHTDSSNKVALERQRQDSENDALVSLQGKPIGEVPFNLSTENSEGPVTGSIRNELNATFDPTKNVDLTTLSDQLQNPTDATIIHDGCLARDLEDQHHSRILPSGNTESFTQRGPINAVSSPGGLDSFLDLWENLPEFYFDIHYIKRLELHSAAPFEIHGIAVCWENSPVYYINLPRDILLSTGKRDDSLSLSACSHKLKVSSSNSKHDLEIAKYRWSRISKILGKRDVKKFTWNLKSQIQVLKKPAVSVQRFGCSYNPVNNEDFEIVDSSYVLLPHVLIIDVIDMCIVTWMLWPDDERSSNPNLEKEVKKRLSSEDAAAANQSGRWKNQMRRAAHNGCCRRVAQTRALCSVIWKLLVSEELVDALMRIEIPLVNVLADMELWGIGVDLERCIQARKLLVRRLKYLEKEAYKLAGITFSLNMPADIAKVLFEHLKLPIPDGQNKGKRHQSTGKQCLDALRYSA</sequence>
<dbReference type="SUPFAM" id="SSF52540">
    <property type="entry name" value="P-loop containing nucleoside triphosphate hydrolases"/>
    <property type="match status" value="1"/>
</dbReference>
<dbReference type="PROSITE" id="PS51194">
    <property type="entry name" value="HELICASE_CTER"/>
    <property type="match status" value="1"/>
</dbReference>
<dbReference type="PANTHER" id="PTHR10133:SF62">
    <property type="entry name" value="DNA POLYMERASE THETA"/>
    <property type="match status" value="1"/>
</dbReference>
<feature type="domain" description="Helicase C-terminal" evidence="5">
    <location>
        <begin position="730"/>
        <end position="896"/>
    </location>
</feature>
<dbReference type="Pfam" id="PF20470">
    <property type="entry name" value="HTH_61"/>
    <property type="match status" value="1"/>
</dbReference>
<dbReference type="InterPro" id="IPR011545">
    <property type="entry name" value="DEAD/DEAH_box_helicase_dom"/>
</dbReference>
<evidence type="ECO:0000259" key="4">
    <source>
        <dbReference type="PROSITE" id="PS51192"/>
    </source>
</evidence>
<dbReference type="Gene3D" id="1.20.1060.10">
    <property type="entry name" value="Taq DNA Polymerase, Chain T, domain 4"/>
    <property type="match status" value="1"/>
</dbReference>
<protein>
    <recommendedName>
        <fullName evidence="8">Helicase and polymerase-containing protein TEBICHI</fullName>
    </recommendedName>
</protein>
<dbReference type="Pfam" id="PF00270">
    <property type="entry name" value="DEAD"/>
    <property type="match status" value="1"/>
</dbReference>
<dbReference type="SUPFAM" id="SSF158702">
    <property type="entry name" value="Sec63 N-terminal domain-like"/>
    <property type="match status" value="1"/>
</dbReference>
<dbReference type="InterPro" id="IPR043502">
    <property type="entry name" value="DNA/RNA_pol_sf"/>
</dbReference>
<proteinExistence type="predicted"/>
<evidence type="ECO:0000259" key="5">
    <source>
        <dbReference type="PROSITE" id="PS51194"/>
    </source>
</evidence>
<dbReference type="SUPFAM" id="SSF53098">
    <property type="entry name" value="Ribonuclease H-like"/>
    <property type="match status" value="1"/>
</dbReference>
<keyword evidence="2" id="KW-0067">ATP-binding</keyword>
<gene>
    <name evidence="6" type="ORF">PIB30_084798</name>
</gene>
<dbReference type="Gene3D" id="3.40.50.300">
    <property type="entry name" value="P-loop containing nucleotide triphosphate hydrolases"/>
    <property type="match status" value="2"/>
</dbReference>
<dbReference type="PANTHER" id="PTHR10133">
    <property type="entry name" value="DNA POLYMERASE I"/>
    <property type="match status" value="1"/>
</dbReference>
<dbReference type="InterPro" id="IPR027417">
    <property type="entry name" value="P-loop_NTPase"/>
</dbReference>
<evidence type="ECO:0008006" key="8">
    <source>
        <dbReference type="Google" id="ProtNLM"/>
    </source>
</evidence>
<dbReference type="InterPro" id="IPR001650">
    <property type="entry name" value="Helicase_C-like"/>
</dbReference>
<dbReference type="Pfam" id="PF21099">
    <property type="entry name" value="POLQ_helical"/>
    <property type="match status" value="1"/>
</dbReference>
<dbReference type="EMBL" id="JASCZI010273248">
    <property type="protein sequence ID" value="MED6224513.1"/>
    <property type="molecule type" value="Genomic_DNA"/>
</dbReference>
<dbReference type="CDD" id="cd18795">
    <property type="entry name" value="SF2_C_Ski2"/>
    <property type="match status" value="1"/>
</dbReference>
<dbReference type="PROSITE" id="PS51192">
    <property type="entry name" value="HELICASE_ATP_BIND_1"/>
    <property type="match status" value="1"/>
</dbReference>
<comment type="caution">
    <text evidence="6">The sequence shown here is derived from an EMBL/GenBank/DDBJ whole genome shotgun (WGS) entry which is preliminary data.</text>
</comment>
<dbReference type="Gene3D" id="3.30.420.10">
    <property type="entry name" value="Ribonuclease H-like superfamily/Ribonuclease H"/>
    <property type="match status" value="1"/>
</dbReference>
<dbReference type="Pfam" id="PF25453">
    <property type="entry name" value="DUF7898"/>
    <property type="match status" value="1"/>
</dbReference>
<dbReference type="SMART" id="SM00490">
    <property type="entry name" value="HELICc"/>
    <property type="match status" value="1"/>
</dbReference>
<dbReference type="SMART" id="SM00487">
    <property type="entry name" value="DEXDc"/>
    <property type="match status" value="1"/>
</dbReference>
<evidence type="ECO:0000256" key="2">
    <source>
        <dbReference type="ARBA" id="ARBA00022840"/>
    </source>
</evidence>
<dbReference type="InterPro" id="IPR036397">
    <property type="entry name" value="RNaseH_sf"/>
</dbReference>
<keyword evidence="7" id="KW-1185">Reference proteome</keyword>
<accession>A0ABU6ZRA0</accession>
<dbReference type="InterPro" id="IPR057220">
    <property type="entry name" value="DUF7898"/>
</dbReference>